<organism evidence="2 3">
    <name type="scientific">Pseudomassariella vexata</name>
    <dbReference type="NCBI Taxonomy" id="1141098"/>
    <lineage>
        <taxon>Eukaryota</taxon>
        <taxon>Fungi</taxon>
        <taxon>Dikarya</taxon>
        <taxon>Ascomycota</taxon>
        <taxon>Pezizomycotina</taxon>
        <taxon>Sordariomycetes</taxon>
        <taxon>Xylariomycetidae</taxon>
        <taxon>Amphisphaeriales</taxon>
        <taxon>Pseudomassariaceae</taxon>
        <taxon>Pseudomassariella</taxon>
    </lineage>
</organism>
<gene>
    <name evidence="2" type="ORF">BCR38DRAFT_354178</name>
</gene>
<name>A0A1Y2DFB3_9PEZI</name>
<dbReference type="EMBL" id="MCFJ01000018">
    <property type="protein sequence ID" value="ORY57887.1"/>
    <property type="molecule type" value="Genomic_DNA"/>
</dbReference>
<accession>A0A1Y2DFB3</accession>
<dbReference type="OrthoDB" id="5316527at2759"/>
<dbReference type="InParanoid" id="A0A1Y2DFB3"/>
<keyword evidence="3" id="KW-1185">Reference proteome</keyword>
<sequence length="421" mass="47061">MRWQRNVFNLGVRANGGILARPGVAQGPHPQTIQLQRVKIRRKWLKRAATAGVIYVVCYEVWTTSVSSVLTKFLKDVEPIEKEEDTEPLFIALPFTQKMVEPKPYRGSDPEWQAFAKFSRDVPLMTGVHKAVAAYAKRQVELHPPTIRACGQEIKVSRLWVEFQYPYKPPPTFERLGIMIDDEGISIASEEIDPALAFKINRALWPSALTQSLWSFSTALMKQNFLGVVQYLGFNPNPNNTSANVQQAIDKMRQRIDKSQQPMEKTESKHPSPNTLPQATKPQGAEGSSASIDRSSADTPHTTTRPLPTSGSVSPNGPPLGKPQSAKDIYGINQVSEHTSGPLQAFKKKFAQTWRPWRMPPNYPPRGSLKVLGMVELTGPRGKVVVDVFAWFNPATNTIDTSTIKIFLRSVSPKVQEPLRN</sequence>
<evidence type="ECO:0000313" key="3">
    <source>
        <dbReference type="Proteomes" id="UP000193689"/>
    </source>
</evidence>
<evidence type="ECO:0000256" key="1">
    <source>
        <dbReference type="SAM" id="MobiDB-lite"/>
    </source>
</evidence>
<dbReference type="AlphaFoldDB" id="A0A1Y2DFB3"/>
<proteinExistence type="predicted"/>
<feature type="compositionally biased region" description="Polar residues" evidence="1">
    <location>
        <begin position="271"/>
        <end position="315"/>
    </location>
</feature>
<comment type="caution">
    <text evidence="2">The sequence shown here is derived from an EMBL/GenBank/DDBJ whole genome shotgun (WGS) entry which is preliminary data.</text>
</comment>
<feature type="compositionally biased region" description="Basic and acidic residues" evidence="1">
    <location>
        <begin position="254"/>
        <end position="270"/>
    </location>
</feature>
<feature type="region of interest" description="Disordered" evidence="1">
    <location>
        <begin position="254"/>
        <end position="326"/>
    </location>
</feature>
<dbReference type="GeneID" id="63773068"/>
<dbReference type="RefSeq" id="XP_040711016.1">
    <property type="nucleotide sequence ID" value="XM_040856856.1"/>
</dbReference>
<reference evidence="2 3" key="1">
    <citation type="submission" date="2016-07" db="EMBL/GenBank/DDBJ databases">
        <title>Pervasive Adenine N6-methylation of Active Genes in Fungi.</title>
        <authorList>
            <consortium name="DOE Joint Genome Institute"/>
            <person name="Mondo S.J."/>
            <person name="Dannebaum R.O."/>
            <person name="Kuo R.C."/>
            <person name="Labutti K."/>
            <person name="Haridas S."/>
            <person name="Kuo A."/>
            <person name="Salamov A."/>
            <person name="Ahrendt S.R."/>
            <person name="Lipzen A."/>
            <person name="Sullivan W."/>
            <person name="Andreopoulos W.B."/>
            <person name="Clum A."/>
            <person name="Lindquist E."/>
            <person name="Daum C."/>
            <person name="Ramamoorthy G.K."/>
            <person name="Gryganskyi A."/>
            <person name="Culley D."/>
            <person name="Magnuson J.K."/>
            <person name="James T.Y."/>
            <person name="O'Malley M.A."/>
            <person name="Stajich J.E."/>
            <person name="Spatafora J.W."/>
            <person name="Visel A."/>
            <person name="Grigoriev I.V."/>
        </authorList>
    </citation>
    <scope>NUCLEOTIDE SEQUENCE [LARGE SCALE GENOMIC DNA]</scope>
    <source>
        <strain evidence="2 3">CBS 129021</strain>
    </source>
</reference>
<protein>
    <submittedName>
        <fullName evidence="2">Uncharacterized protein</fullName>
    </submittedName>
</protein>
<dbReference type="STRING" id="1141098.A0A1Y2DFB3"/>
<dbReference type="Proteomes" id="UP000193689">
    <property type="component" value="Unassembled WGS sequence"/>
</dbReference>
<evidence type="ECO:0000313" key="2">
    <source>
        <dbReference type="EMBL" id="ORY57887.1"/>
    </source>
</evidence>